<protein>
    <recommendedName>
        <fullName evidence="7">Pectinesterase inhibitor domain-containing protein</fullName>
    </recommendedName>
</protein>
<gene>
    <name evidence="3" type="ORF">BS78_K327900</name>
    <name evidence="4" type="ORF">BS78_K328100</name>
    <name evidence="5" type="ORF">BS78_K328200</name>
</gene>
<evidence type="ECO:0000256" key="2">
    <source>
        <dbReference type="SAM" id="SignalP"/>
    </source>
</evidence>
<dbReference type="EMBL" id="MU629898">
    <property type="protein sequence ID" value="KAJ1254769.1"/>
    <property type="molecule type" value="Genomic_DNA"/>
</dbReference>
<keyword evidence="1" id="KW-0175">Coiled coil</keyword>
<dbReference type="Proteomes" id="UP001164776">
    <property type="component" value="Unassembled WGS sequence"/>
</dbReference>
<name>A0A9W8CD15_9POAL</name>
<evidence type="ECO:0000313" key="4">
    <source>
        <dbReference type="EMBL" id="KAJ1254769.1"/>
    </source>
</evidence>
<feature type="coiled-coil region" evidence="1">
    <location>
        <begin position="165"/>
        <end position="193"/>
    </location>
</feature>
<organism evidence="4 6">
    <name type="scientific">Paspalum vaginatum</name>
    <name type="common">seashore paspalum</name>
    <dbReference type="NCBI Taxonomy" id="158149"/>
    <lineage>
        <taxon>Eukaryota</taxon>
        <taxon>Viridiplantae</taxon>
        <taxon>Streptophyta</taxon>
        <taxon>Embryophyta</taxon>
        <taxon>Tracheophyta</taxon>
        <taxon>Spermatophyta</taxon>
        <taxon>Magnoliopsida</taxon>
        <taxon>Liliopsida</taxon>
        <taxon>Poales</taxon>
        <taxon>Poaceae</taxon>
        <taxon>PACMAD clade</taxon>
        <taxon>Panicoideae</taxon>
        <taxon>Andropogonodae</taxon>
        <taxon>Paspaleae</taxon>
        <taxon>Paspalinae</taxon>
        <taxon>Paspalum</taxon>
    </lineage>
</organism>
<evidence type="ECO:0000256" key="1">
    <source>
        <dbReference type="SAM" id="Coils"/>
    </source>
</evidence>
<evidence type="ECO:0000313" key="6">
    <source>
        <dbReference type="Proteomes" id="UP001164776"/>
    </source>
</evidence>
<evidence type="ECO:0008006" key="7">
    <source>
        <dbReference type="Google" id="ProtNLM"/>
    </source>
</evidence>
<keyword evidence="6" id="KW-1185">Reference proteome</keyword>
<dbReference type="AlphaFoldDB" id="A0A9W8CD15"/>
<comment type="caution">
    <text evidence="4">The sequence shown here is derived from an EMBL/GenBank/DDBJ whole genome shotgun (WGS) entry which is preliminary data.</text>
</comment>
<feature type="chain" id="PRO_5044469358" description="Pectinesterase inhibitor domain-containing protein" evidence="2">
    <location>
        <begin position="34"/>
        <end position="331"/>
    </location>
</feature>
<reference evidence="4 6" key="1">
    <citation type="submission" date="2022-10" db="EMBL/GenBank/DDBJ databases">
        <title>WGS assembly of Paspalum vaginatum 540-79.</title>
        <authorList>
            <person name="Sun G."/>
            <person name="Wase N."/>
            <person name="Shu S."/>
            <person name="Jenkins J."/>
            <person name="Zhou B."/>
            <person name="Torres-Rodriguez J."/>
            <person name="Chen C."/>
            <person name="Sandor L."/>
            <person name="Plott C."/>
            <person name="Yoshinga Y."/>
            <person name="Daum C."/>
            <person name="Qi P."/>
            <person name="Barry K."/>
            <person name="Lipzen A."/>
            <person name="Berry L."/>
            <person name="Pedersen C."/>
            <person name="Gottilla T."/>
            <person name="Foltz A."/>
            <person name="Yu H."/>
            <person name="O'Malley R."/>
            <person name="Zhang C."/>
            <person name="Devos K."/>
            <person name="Sigmon B."/>
            <person name="Yu B."/>
            <person name="Obata T."/>
            <person name="Schmutz J."/>
            <person name="Schnable J."/>
        </authorList>
    </citation>
    <scope>NUCLEOTIDE SEQUENCE [LARGE SCALE GENOMIC DNA]</scope>
    <source>
        <strain evidence="6">cv. 540-79</strain>
    </source>
</reference>
<accession>A0A9W8CD15</accession>
<keyword evidence="2" id="KW-0732">Signal</keyword>
<evidence type="ECO:0000313" key="3">
    <source>
        <dbReference type="EMBL" id="KAJ1254767.1"/>
    </source>
</evidence>
<evidence type="ECO:0000313" key="5">
    <source>
        <dbReference type="EMBL" id="KAJ1254770.1"/>
    </source>
</evidence>
<proteinExistence type="predicted"/>
<dbReference type="OrthoDB" id="717684at2759"/>
<dbReference type="EMBL" id="MU629898">
    <property type="protein sequence ID" value="KAJ1254770.1"/>
    <property type="molecule type" value="Genomic_DNA"/>
</dbReference>
<dbReference type="EMBL" id="MU629898">
    <property type="protein sequence ID" value="KAJ1254767.1"/>
    <property type="molecule type" value="Genomic_DNA"/>
</dbReference>
<sequence>MMASSSSHQQLVGGPILGLLLLLVTLAPAVVDSTRVSTKPAMVIYPSCKTTLMPKRCSIKLSDLAKSLGEAKAAVAGPKLAAEKMKSDSCFTDCAPVLDTAASNVAAATAEAGDEAALRRLQDYLYETVINNYGPIPPCACECPGSCSADESAEVGKLTGAVEAMTAMTNLLKDLLETKRTKENEALAAASEKAIGDGSGVFHASCGTTKQPQKCADVLAAVLKTAKEAYDEALDLPEPAPDTKTDIWICTQAIRQVISQLESAATSVRNLAEIRASIQSYFQERPCEFSCPPPPPSKEQCSTKEAAVVHKLNGVPDACLTLLDKFLAEEI</sequence>
<feature type="signal peptide" evidence="2">
    <location>
        <begin position="1"/>
        <end position="33"/>
    </location>
</feature>